<dbReference type="SUPFAM" id="SSF46785">
    <property type="entry name" value="Winged helix' DNA-binding domain"/>
    <property type="match status" value="1"/>
</dbReference>
<comment type="caution">
    <text evidence="5">The sequence shown here is derived from an EMBL/GenBank/DDBJ whole genome shotgun (WGS) entry which is preliminary data.</text>
</comment>
<keyword evidence="2" id="KW-0238">DNA-binding</keyword>
<proteinExistence type="predicted"/>
<dbReference type="GO" id="GO:0003677">
    <property type="term" value="F:DNA binding"/>
    <property type="evidence" value="ECO:0007669"/>
    <property type="project" value="UniProtKB-KW"/>
</dbReference>
<organism evidence="5 6">
    <name type="scientific">Sporolactobacillus shoreae</name>
    <dbReference type="NCBI Taxonomy" id="1465501"/>
    <lineage>
        <taxon>Bacteria</taxon>
        <taxon>Bacillati</taxon>
        <taxon>Bacillota</taxon>
        <taxon>Bacilli</taxon>
        <taxon>Bacillales</taxon>
        <taxon>Sporolactobacillaceae</taxon>
        <taxon>Sporolactobacillus</taxon>
    </lineage>
</organism>
<evidence type="ECO:0000259" key="4">
    <source>
        <dbReference type="PROSITE" id="PS50987"/>
    </source>
</evidence>
<sequence length="96" mass="10943">MNIKQPNKNLVLVPMLKALADETRLDIVRTLRDTPGELSCGDIGERMSIAKSTASYHFRTLREAGLISTRKDIRTKYVSLRRDVFDEYLPGFLDSL</sequence>
<dbReference type="InterPro" id="IPR001845">
    <property type="entry name" value="HTH_ArsR_DNA-bd_dom"/>
</dbReference>
<dbReference type="PANTHER" id="PTHR33154">
    <property type="entry name" value="TRANSCRIPTIONAL REGULATOR, ARSR FAMILY"/>
    <property type="match status" value="1"/>
</dbReference>
<keyword evidence="6" id="KW-1185">Reference proteome</keyword>
<dbReference type="InterPro" id="IPR011991">
    <property type="entry name" value="ArsR-like_HTH"/>
</dbReference>
<dbReference type="InterPro" id="IPR036388">
    <property type="entry name" value="WH-like_DNA-bd_sf"/>
</dbReference>
<evidence type="ECO:0000256" key="2">
    <source>
        <dbReference type="ARBA" id="ARBA00023125"/>
    </source>
</evidence>
<dbReference type="Proteomes" id="UP000298347">
    <property type="component" value="Unassembled WGS sequence"/>
</dbReference>
<name>A0A4Z0GQB3_9BACL</name>
<dbReference type="SMART" id="SM00418">
    <property type="entry name" value="HTH_ARSR"/>
    <property type="match status" value="1"/>
</dbReference>
<feature type="domain" description="HTH arsR-type" evidence="4">
    <location>
        <begin position="4"/>
        <end position="96"/>
    </location>
</feature>
<accession>A0A4Z0GQB3</accession>
<gene>
    <name evidence="5" type="ORF">E4665_06280</name>
</gene>
<reference evidence="5 6" key="1">
    <citation type="journal article" date="2015" name="Int. J. Syst. Evol. Microbiol.">
        <title>Sporolactobacillus shoreae sp. nov. and Sporolactobacillus spathodeae sp. nov., two spore-forming lactic acid bacteria isolated from tree barks in Thailand.</title>
        <authorList>
            <person name="Thamacharoensuk T."/>
            <person name="Kitahara M."/>
            <person name="Ohkuma M."/>
            <person name="Thongchul N."/>
            <person name="Tanasupawat S."/>
        </authorList>
    </citation>
    <scope>NUCLEOTIDE SEQUENCE [LARGE SCALE GENOMIC DNA]</scope>
    <source>
        <strain evidence="5 6">BK92</strain>
    </source>
</reference>
<dbReference type="GO" id="GO:0003700">
    <property type="term" value="F:DNA-binding transcription factor activity"/>
    <property type="evidence" value="ECO:0007669"/>
    <property type="project" value="InterPro"/>
</dbReference>
<dbReference type="NCBIfam" id="NF033788">
    <property type="entry name" value="HTH_metalloreg"/>
    <property type="match status" value="1"/>
</dbReference>
<dbReference type="CDD" id="cd00090">
    <property type="entry name" value="HTH_ARSR"/>
    <property type="match status" value="1"/>
</dbReference>
<keyword evidence="1" id="KW-0805">Transcription regulation</keyword>
<dbReference type="OrthoDB" id="9794330at2"/>
<evidence type="ECO:0000313" key="5">
    <source>
        <dbReference type="EMBL" id="TGA98929.1"/>
    </source>
</evidence>
<dbReference type="PANTHER" id="PTHR33154:SF25">
    <property type="entry name" value="LMO0101 PROTEIN"/>
    <property type="match status" value="1"/>
</dbReference>
<evidence type="ECO:0000313" key="6">
    <source>
        <dbReference type="Proteomes" id="UP000298347"/>
    </source>
</evidence>
<protein>
    <submittedName>
        <fullName evidence="5">ArsR family transcriptional regulator</fullName>
    </submittedName>
</protein>
<dbReference type="PROSITE" id="PS50987">
    <property type="entry name" value="HTH_ARSR_2"/>
    <property type="match status" value="1"/>
</dbReference>
<dbReference type="InterPro" id="IPR036390">
    <property type="entry name" value="WH_DNA-bd_sf"/>
</dbReference>
<evidence type="ECO:0000256" key="1">
    <source>
        <dbReference type="ARBA" id="ARBA00023015"/>
    </source>
</evidence>
<dbReference type="PRINTS" id="PR00778">
    <property type="entry name" value="HTHARSR"/>
</dbReference>
<dbReference type="Gene3D" id="1.10.10.10">
    <property type="entry name" value="Winged helix-like DNA-binding domain superfamily/Winged helix DNA-binding domain"/>
    <property type="match status" value="1"/>
</dbReference>
<dbReference type="AlphaFoldDB" id="A0A4Z0GQB3"/>
<keyword evidence="3" id="KW-0804">Transcription</keyword>
<evidence type="ECO:0000256" key="3">
    <source>
        <dbReference type="ARBA" id="ARBA00023163"/>
    </source>
</evidence>
<dbReference type="Pfam" id="PF12840">
    <property type="entry name" value="HTH_20"/>
    <property type="match status" value="1"/>
</dbReference>
<dbReference type="RefSeq" id="WP_135347949.1">
    <property type="nucleotide sequence ID" value="NZ_SRJD01000005.1"/>
</dbReference>
<dbReference type="EMBL" id="SRJD01000005">
    <property type="protein sequence ID" value="TGA98929.1"/>
    <property type="molecule type" value="Genomic_DNA"/>
</dbReference>
<dbReference type="InterPro" id="IPR051081">
    <property type="entry name" value="HTH_MetalResp_TranReg"/>
</dbReference>